<proteinExistence type="predicted"/>
<dbReference type="RefSeq" id="WP_033141026.1">
    <property type="nucleotide sequence ID" value="NZ_AP031413.1"/>
</dbReference>
<dbReference type="EMBL" id="BAABZQ010000001">
    <property type="protein sequence ID" value="GAA6503020.1"/>
    <property type="molecule type" value="Genomic_DNA"/>
</dbReference>
<gene>
    <name evidence="2" type="ORF">K340107D12_58360</name>
</gene>
<comment type="caution">
    <text evidence="2">The sequence shown here is derived from an EMBL/GenBank/DDBJ whole genome shotgun (WGS) entry which is preliminary data.</text>
</comment>
<dbReference type="InterPro" id="IPR053827">
    <property type="entry name" value="Gp10_C"/>
</dbReference>
<sequence>MAEVKGKKIKELEEQKSIQLSDDIIIETDPETGDPKTGRTKIGALFLALHPIGSIYLSTAATNPGSIFGGTWTAWGAGRVPVGISASDEDFKTAEKTGGAKDHKHTTAGHKLTTAEMPSHKHDIVFSGTKLDCAVAYSGINGPDYWRLSPALSTEVTGEKSLTIGNTGSGGSHGHGDTGSTNALPPYITCYMWKRTA</sequence>
<accession>A0ABQ0C2K1</accession>
<name>A0ABQ0C2K1_9FIRM</name>
<organism evidence="2 3">
    <name type="scientific">Blautia parvula</name>
    <dbReference type="NCBI Taxonomy" id="2877527"/>
    <lineage>
        <taxon>Bacteria</taxon>
        <taxon>Bacillati</taxon>
        <taxon>Bacillota</taxon>
        <taxon>Clostridia</taxon>
        <taxon>Lachnospirales</taxon>
        <taxon>Lachnospiraceae</taxon>
        <taxon>Blautia</taxon>
    </lineage>
</organism>
<evidence type="ECO:0000259" key="1">
    <source>
        <dbReference type="Pfam" id="PF21939"/>
    </source>
</evidence>
<feature type="domain" description="Baseplate structural protein Gp10 C-terminal" evidence="1">
    <location>
        <begin position="46"/>
        <end position="196"/>
    </location>
</feature>
<evidence type="ECO:0000313" key="2">
    <source>
        <dbReference type="EMBL" id="GAA6503020.1"/>
    </source>
</evidence>
<dbReference type="Proteomes" id="UP001600941">
    <property type="component" value="Unassembled WGS sequence"/>
</dbReference>
<evidence type="ECO:0000313" key="3">
    <source>
        <dbReference type="Proteomes" id="UP001600941"/>
    </source>
</evidence>
<protein>
    <recommendedName>
        <fullName evidence="1">Baseplate structural protein Gp10 C-terminal domain-containing protein</fullName>
    </recommendedName>
</protein>
<dbReference type="Pfam" id="PF21939">
    <property type="entry name" value="Gp10_C"/>
    <property type="match status" value="1"/>
</dbReference>
<reference evidence="2 3" key="1">
    <citation type="submission" date="2024-04" db="EMBL/GenBank/DDBJ databases">
        <title>Defined microbial consortia suppress multidrug-resistant proinflammatory Enterobacteriaceae via ecological control.</title>
        <authorList>
            <person name="Furuichi M."/>
            <person name="Kawaguchi T."/>
            <person name="Pust M."/>
            <person name="Yasuma K."/>
            <person name="Plichta D."/>
            <person name="Hasegawa N."/>
            <person name="Ohya T."/>
            <person name="Bhattarai S."/>
            <person name="Sasajima S."/>
            <person name="Aoto Y."/>
            <person name="Tuganbaev T."/>
            <person name="Yaginuma M."/>
            <person name="Ueda M."/>
            <person name="Okahashi N."/>
            <person name="Amafuji K."/>
            <person name="Kiridooshi Y."/>
            <person name="Sugita K."/>
            <person name="Strazar M."/>
            <person name="Skelly A."/>
            <person name="Suda W."/>
            <person name="Hattori M."/>
            <person name="Nakamoto N."/>
            <person name="Caballero S."/>
            <person name="Norman J."/>
            <person name="Olle B."/>
            <person name="Tanoue T."/>
            <person name="Arita M."/>
            <person name="Bucci V."/>
            <person name="Atarashi K."/>
            <person name="Xavier R."/>
            <person name="Honda K."/>
        </authorList>
    </citation>
    <scope>NUCLEOTIDE SEQUENCE [LARGE SCALE GENOMIC DNA]</scope>
    <source>
        <strain evidence="3">k34-0107-D12</strain>
    </source>
</reference>
<keyword evidence="3" id="KW-1185">Reference proteome</keyword>